<dbReference type="PATRIC" id="fig|1398.22.peg.2863"/>
<dbReference type="AlphaFoldDB" id="A0A133KGW2"/>
<gene>
    <name evidence="1" type="ORF">HMPREF3213_02857</name>
</gene>
<organism evidence="1 2">
    <name type="scientific">Heyndrickxia coagulans</name>
    <name type="common">Weizmannia coagulans</name>
    <dbReference type="NCBI Taxonomy" id="1398"/>
    <lineage>
        <taxon>Bacteria</taxon>
        <taxon>Bacillati</taxon>
        <taxon>Bacillota</taxon>
        <taxon>Bacilli</taxon>
        <taxon>Bacillales</taxon>
        <taxon>Bacillaceae</taxon>
        <taxon>Heyndrickxia</taxon>
    </lineage>
</organism>
<evidence type="ECO:0000313" key="1">
    <source>
        <dbReference type="EMBL" id="KWZ78758.1"/>
    </source>
</evidence>
<proteinExistence type="predicted"/>
<name>A0A133KGW2_HEYCO</name>
<dbReference type="Proteomes" id="UP000070376">
    <property type="component" value="Unassembled WGS sequence"/>
</dbReference>
<dbReference type="EMBL" id="LRPN01000135">
    <property type="protein sequence ID" value="KWZ78758.1"/>
    <property type="molecule type" value="Genomic_DNA"/>
</dbReference>
<accession>A0A133KGW2</accession>
<comment type="caution">
    <text evidence="1">The sequence shown here is derived from an EMBL/GenBank/DDBJ whole genome shotgun (WGS) entry which is preliminary data.</text>
</comment>
<evidence type="ECO:0000313" key="2">
    <source>
        <dbReference type="Proteomes" id="UP000070376"/>
    </source>
</evidence>
<sequence>MSVKAAGNFSYSRWMVEFSAAAVALALLFPFHLQKSCHMVRLCLTKRIIF</sequence>
<protein>
    <submittedName>
        <fullName evidence="1">Uncharacterized protein</fullName>
    </submittedName>
</protein>
<reference evidence="2" key="1">
    <citation type="submission" date="2016-01" db="EMBL/GenBank/DDBJ databases">
        <authorList>
            <person name="Mitreva M."/>
            <person name="Pepin K.H."/>
            <person name="Mihindukulasuriya K.A."/>
            <person name="Fulton R."/>
            <person name="Fronick C."/>
            <person name="O'Laughlin M."/>
            <person name="Miner T."/>
            <person name="Herter B."/>
            <person name="Rosa B.A."/>
            <person name="Cordes M."/>
            <person name="Tomlinson C."/>
            <person name="Wollam A."/>
            <person name="Palsikar V.B."/>
            <person name="Mardis E.R."/>
            <person name="Wilson R.K."/>
        </authorList>
    </citation>
    <scope>NUCLEOTIDE SEQUENCE [LARGE SCALE GENOMIC DNA]</scope>
    <source>
        <strain evidence="2">GED7749B</strain>
    </source>
</reference>